<reference evidence="2" key="1">
    <citation type="submission" date="2016-06" db="EMBL/GenBank/DDBJ databases">
        <title>Parallel loss of symbiosis genes in relatives of nitrogen-fixing non-legume Parasponia.</title>
        <authorList>
            <person name="Van Velzen R."/>
            <person name="Holmer R."/>
            <person name="Bu F."/>
            <person name="Rutten L."/>
            <person name="Van Zeijl A."/>
            <person name="Liu W."/>
            <person name="Santuari L."/>
            <person name="Cao Q."/>
            <person name="Sharma T."/>
            <person name="Shen D."/>
            <person name="Roswanjaya Y."/>
            <person name="Wardhani T."/>
            <person name="Kalhor M.S."/>
            <person name="Jansen J."/>
            <person name="Van den Hoogen J."/>
            <person name="Gungor B."/>
            <person name="Hartog M."/>
            <person name="Hontelez J."/>
            <person name="Verver J."/>
            <person name="Yang W.-C."/>
            <person name="Schijlen E."/>
            <person name="Repin R."/>
            <person name="Schilthuizen M."/>
            <person name="Schranz E."/>
            <person name="Heidstra R."/>
            <person name="Miyata K."/>
            <person name="Fedorova E."/>
            <person name="Kohlen W."/>
            <person name="Bisseling T."/>
            <person name="Smit S."/>
            <person name="Geurts R."/>
        </authorList>
    </citation>
    <scope>NUCLEOTIDE SEQUENCE [LARGE SCALE GENOMIC DNA]</scope>
    <source>
        <strain evidence="2">cv. WU1-14</strain>
    </source>
</reference>
<dbReference type="EMBL" id="JXTB01000063">
    <property type="protein sequence ID" value="PON68438.1"/>
    <property type="molecule type" value="Genomic_DNA"/>
</dbReference>
<dbReference type="OrthoDB" id="1436446at2759"/>
<feature type="non-terminal residue" evidence="1">
    <location>
        <position position="1"/>
    </location>
</feature>
<dbReference type="Proteomes" id="UP000237105">
    <property type="component" value="Unassembled WGS sequence"/>
</dbReference>
<dbReference type="AlphaFoldDB" id="A0A2P5D5E1"/>
<dbReference type="InterPro" id="IPR032675">
    <property type="entry name" value="LRR_dom_sf"/>
</dbReference>
<evidence type="ECO:0000313" key="2">
    <source>
        <dbReference type="Proteomes" id="UP000237105"/>
    </source>
</evidence>
<name>A0A2P5D5E1_PARAD</name>
<organism evidence="1 2">
    <name type="scientific">Parasponia andersonii</name>
    <name type="common">Sponia andersonii</name>
    <dbReference type="NCBI Taxonomy" id="3476"/>
    <lineage>
        <taxon>Eukaryota</taxon>
        <taxon>Viridiplantae</taxon>
        <taxon>Streptophyta</taxon>
        <taxon>Embryophyta</taxon>
        <taxon>Tracheophyta</taxon>
        <taxon>Spermatophyta</taxon>
        <taxon>Magnoliopsida</taxon>
        <taxon>eudicotyledons</taxon>
        <taxon>Gunneridae</taxon>
        <taxon>Pentapetalae</taxon>
        <taxon>rosids</taxon>
        <taxon>fabids</taxon>
        <taxon>Rosales</taxon>
        <taxon>Cannabaceae</taxon>
        <taxon>Parasponia</taxon>
    </lineage>
</organism>
<protein>
    <submittedName>
        <fullName evidence="1">LRR domain containing protein</fullName>
    </submittedName>
</protein>
<dbReference type="Gene3D" id="3.80.10.10">
    <property type="entry name" value="Ribonuclease Inhibitor"/>
    <property type="match status" value="1"/>
</dbReference>
<gene>
    <name evidence="1" type="ORF">PanWU01x14_095900</name>
</gene>
<dbReference type="SUPFAM" id="SSF52058">
    <property type="entry name" value="L domain-like"/>
    <property type="match status" value="1"/>
</dbReference>
<evidence type="ECO:0000313" key="1">
    <source>
        <dbReference type="EMBL" id="PON68438.1"/>
    </source>
</evidence>
<comment type="caution">
    <text evidence="1">The sequence shown here is derived from an EMBL/GenBank/DDBJ whole genome shotgun (WGS) entry which is preliminary data.</text>
</comment>
<accession>A0A2P5D5E1</accession>
<keyword evidence="2" id="KW-1185">Reference proteome</keyword>
<proteinExistence type="predicted"/>
<sequence length="54" mass="6130">FFYLATIKSFGTNSLSREIPKKVGQLTELISLPFRTNNFSGPLPSQLWDLSKLQ</sequence>